<dbReference type="GO" id="GO:0070403">
    <property type="term" value="F:NAD+ binding"/>
    <property type="evidence" value="ECO:0007669"/>
    <property type="project" value="InterPro"/>
</dbReference>
<name>A0A1G6VHX3_9RHOB</name>
<evidence type="ECO:0000313" key="6">
    <source>
        <dbReference type="EMBL" id="SDD53270.1"/>
    </source>
</evidence>
<protein>
    <submittedName>
        <fullName evidence="6">3-hydroxybutyryl-CoA dehydrogenase</fullName>
    </submittedName>
</protein>
<keyword evidence="1" id="KW-0560">Oxidoreductase</keyword>
<evidence type="ECO:0000259" key="5">
    <source>
        <dbReference type="Pfam" id="PF02737"/>
    </source>
</evidence>
<feature type="domain" description="3-hydroxyacyl-CoA dehydrogenase NAD binding" evidence="5">
    <location>
        <begin position="12"/>
        <end position="188"/>
    </location>
</feature>
<evidence type="ECO:0000256" key="3">
    <source>
        <dbReference type="SAM" id="Phobius"/>
    </source>
</evidence>
<reference evidence="7" key="1">
    <citation type="submission" date="2016-10" db="EMBL/GenBank/DDBJ databases">
        <authorList>
            <person name="Varghese N."/>
            <person name="Submissions S."/>
        </authorList>
    </citation>
    <scope>NUCLEOTIDE SEQUENCE [LARGE SCALE GENOMIC DNA]</scope>
    <source>
        <strain evidence="7">CGMCC 1.9108</strain>
    </source>
</reference>
<dbReference type="PANTHER" id="PTHR48075">
    <property type="entry name" value="3-HYDROXYACYL-COA DEHYDROGENASE FAMILY PROTEIN"/>
    <property type="match status" value="1"/>
</dbReference>
<dbReference type="InterPro" id="IPR022694">
    <property type="entry name" value="3-OHacyl-CoA_DH"/>
</dbReference>
<dbReference type="GO" id="GO:0016616">
    <property type="term" value="F:oxidoreductase activity, acting on the CH-OH group of donors, NAD or NADP as acceptor"/>
    <property type="evidence" value="ECO:0007669"/>
    <property type="project" value="InterPro"/>
</dbReference>
<dbReference type="InterPro" id="IPR006176">
    <property type="entry name" value="3-OHacyl-CoA_DH_NAD-bd"/>
</dbReference>
<evidence type="ECO:0000313" key="7">
    <source>
        <dbReference type="Proteomes" id="UP000199628"/>
    </source>
</evidence>
<feature type="transmembrane region" description="Helical" evidence="3">
    <location>
        <begin position="12"/>
        <end position="33"/>
    </location>
</feature>
<dbReference type="PANTHER" id="PTHR48075:SF5">
    <property type="entry name" value="3-HYDROXYBUTYRYL-COA DEHYDROGENASE"/>
    <property type="match status" value="1"/>
</dbReference>
<dbReference type="RefSeq" id="WP_093031922.1">
    <property type="nucleotide sequence ID" value="NZ_FMZV01000008.1"/>
</dbReference>
<dbReference type="InterPro" id="IPR008927">
    <property type="entry name" value="6-PGluconate_DH-like_C_sf"/>
</dbReference>
<dbReference type="AlphaFoldDB" id="A0A1G6VHX3"/>
<keyword evidence="3" id="KW-1133">Transmembrane helix</keyword>
<evidence type="ECO:0000256" key="2">
    <source>
        <dbReference type="PIRSR" id="PIRSR000105-1"/>
    </source>
</evidence>
<accession>A0A1G6VHX3</accession>
<keyword evidence="3" id="KW-0472">Membrane</keyword>
<keyword evidence="3" id="KW-0812">Transmembrane</keyword>
<dbReference type="GO" id="GO:0006631">
    <property type="term" value="P:fatty acid metabolic process"/>
    <property type="evidence" value="ECO:0007669"/>
    <property type="project" value="InterPro"/>
</dbReference>
<dbReference type="OrthoDB" id="9771883at2"/>
<feature type="domain" description="3-hydroxyacyl-CoA dehydrogenase C-terminal" evidence="4">
    <location>
        <begin position="191"/>
        <end position="286"/>
    </location>
</feature>
<organism evidence="6 7">
    <name type="scientific">Ruegeria marina</name>
    <dbReference type="NCBI Taxonomy" id="639004"/>
    <lineage>
        <taxon>Bacteria</taxon>
        <taxon>Pseudomonadati</taxon>
        <taxon>Pseudomonadota</taxon>
        <taxon>Alphaproteobacteria</taxon>
        <taxon>Rhodobacterales</taxon>
        <taxon>Roseobacteraceae</taxon>
        <taxon>Ruegeria</taxon>
    </lineage>
</organism>
<evidence type="ECO:0000259" key="4">
    <source>
        <dbReference type="Pfam" id="PF00725"/>
    </source>
</evidence>
<sequence length="296" mass="31225">MPDRPVTETGRVGVVGAGTMGVGIAYVFAMAGFEVFLVEPGAEAASRAQATLKETAAGAVSRAKMTAEKADGYLSQVRIIKGATELPVGLDVVIETVPERLDLKMKVLADIANRAPRLIATNTSSMSIDVLAGAVRDPACFLGMHFFNPVWSLKLVEVIRGAKTSADSVERAQALAAAIGKTTAIVADSPGFATSRLDLVQALEAIRMVEEGVASPEDIDRAITIAYRHPIGPLRLSDMVGLDVRLDIARQLAGTIGPHFAPPQLLQDMVARGDLGQKSGRGFYDWATETINSNAG</sequence>
<dbReference type="Pfam" id="PF00725">
    <property type="entry name" value="3HCDH"/>
    <property type="match status" value="1"/>
</dbReference>
<evidence type="ECO:0000256" key="1">
    <source>
        <dbReference type="ARBA" id="ARBA00023002"/>
    </source>
</evidence>
<dbReference type="FunFam" id="3.40.50.720:FF:000009">
    <property type="entry name" value="Fatty oxidation complex, alpha subunit"/>
    <property type="match status" value="1"/>
</dbReference>
<dbReference type="SUPFAM" id="SSF48179">
    <property type="entry name" value="6-phosphogluconate dehydrogenase C-terminal domain-like"/>
    <property type="match status" value="1"/>
</dbReference>
<keyword evidence="7" id="KW-1185">Reference proteome</keyword>
<gene>
    <name evidence="6" type="ORF">SAMN04488239_10866</name>
</gene>
<feature type="site" description="Important for catalytic activity" evidence="2">
    <location>
        <position position="145"/>
    </location>
</feature>
<proteinExistence type="predicted"/>
<dbReference type="EMBL" id="FMZV01000008">
    <property type="protein sequence ID" value="SDD53270.1"/>
    <property type="molecule type" value="Genomic_DNA"/>
</dbReference>
<dbReference type="Gene3D" id="3.40.50.720">
    <property type="entry name" value="NAD(P)-binding Rossmann-like Domain"/>
    <property type="match status" value="1"/>
</dbReference>
<dbReference type="InterPro" id="IPR006108">
    <property type="entry name" value="3HC_DH_C"/>
</dbReference>
<dbReference type="Gene3D" id="1.10.1040.10">
    <property type="entry name" value="N-(1-d-carboxylethyl)-l-norvaline Dehydrogenase, domain 2"/>
    <property type="match status" value="1"/>
</dbReference>
<dbReference type="STRING" id="639004.SAMN04488239_10866"/>
<dbReference type="InterPro" id="IPR013328">
    <property type="entry name" value="6PGD_dom2"/>
</dbReference>
<dbReference type="Pfam" id="PF02737">
    <property type="entry name" value="3HCDH_N"/>
    <property type="match status" value="1"/>
</dbReference>
<dbReference type="SUPFAM" id="SSF51735">
    <property type="entry name" value="NAD(P)-binding Rossmann-fold domains"/>
    <property type="match status" value="1"/>
</dbReference>
<dbReference type="PIRSF" id="PIRSF000105">
    <property type="entry name" value="HCDH"/>
    <property type="match status" value="1"/>
</dbReference>
<dbReference type="Proteomes" id="UP000199628">
    <property type="component" value="Unassembled WGS sequence"/>
</dbReference>
<dbReference type="InterPro" id="IPR036291">
    <property type="entry name" value="NAD(P)-bd_dom_sf"/>
</dbReference>